<keyword evidence="3" id="KW-0064">Aspartyl protease</keyword>
<evidence type="ECO:0000256" key="1">
    <source>
        <dbReference type="ARBA" id="ARBA00006814"/>
    </source>
</evidence>
<dbReference type="Proteomes" id="UP000053695">
    <property type="component" value="Unassembled WGS sequence"/>
</dbReference>
<accession>N6UVY5</accession>
<gene>
    <name evidence="5" type="ORF">J422_01680</name>
</gene>
<proteinExistence type="inferred from homology"/>
<sequence length="147" mass="16890">MKVVIGIGNELRGDDAVGCYIAKRLIEYFNGEGDIFKKDNLCIINARTSLEAYTDIIKELKPKHIIIVDCALINEDYRIIKLDEIDNLLLSSHNLPISFIIKYLKNFIDFDLTIIGIRPRVIDFCDMSNETKKIAEKVLKEIIKMVK</sequence>
<dbReference type="InterPro" id="IPR000671">
    <property type="entry name" value="Peptidase_A31"/>
</dbReference>
<dbReference type="NCBIfam" id="TIGR00072">
    <property type="entry name" value="hydrog_prot"/>
    <property type="match status" value="1"/>
</dbReference>
<name>N6UVY5_9EURY</name>
<dbReference type="GO" id="GO:0016485">
    <property type="term" value="P:protein processing"/>
    <property type="evidence" value="ECO:0007669"/>
    <property type="project" value="TreeGrafter"/>
</dbReference>
<organism evidence="5 6">
    <name type="scientific">Methanocaldococcus villosus KIN24-T80</name>
    <dbReference type="NCBI Taxonomy" id="1069083"/>
    <lineage>
        <taxon>Archaea</taxon>
        <taxon>Methanobacteriati</taxon>
        <taxon>Methanobacteriota</taxon>
        <taxon>Methanomada group</taxon>
        <taxon>Methanococci</taxon>
        <taxon>Methanococcales</taxon>
        <taxon>Methanocaldococcaceae</taxon>
        <taxon>Methanocaldococcus</taxon>
    </lineage>
</organism>
<dbReference type="Pfam" id="PF01750">
    <property type="entry name" value="HycI"/>
    <property type="match status" value="1"/>
</dbReference>
<evidence type="ECO:0000256" key="3">
    <source>
        <dbReference type="ARBA" id="ARBA00022750"/>
    </source>
</evidence>
<dbReference type="GO" id="GO:0008047">
    <property type="term" value="F:enzyme activator activity"/>
    <property type="evidence" value="ECO:0007669"/>
    <property type="project" value="InterPro"/>
</dbReference>
<dbReference type="AlphaFoldDB" id="N6UVY5"/>
<keyword evidence="4" id="KW-0378">Hydrolase</keyword>
<dbReference type="GO" id="GO:0004190">
    <property type="term" value="F:aspartic-type endopeptidase activity"/>
    <property type="evidence" value="ECO:0007669"/>
    <property type="project" value="UniProtKB-KW"/>
</dbReference>
<dbReference type="InterPro" id="IPR004420">
    <property type="entry name" value="Pept_A31_hyd_mat_HycI"/>
</dbReference>
<dbReference type="OrthoDB" id="44145at2157"/>
<dbReference type="InterPro" id="IPR023430">
    <property type="entry name" value="Pept_HybD-like_dom_sf"/>
</dbReference>
<dbReference type="STRING" id="1069083.GCA_000371805_00187"/>
<dbReference type="Gene3D" id="3.40.50.1450">
    <property type="entry name" value="HybD-like"/>
    <property type="match status" value="1"/>
</dbReference>
<evidence type="ECO:0000313" key="6">
    <source>
        <dbReference type="Proteomes" id="UP000053695"/>
    </source>
</evidence>
<keyword evidence="2 5" id="KW-0645">Protease</keyword>
<dbReference type="PANTHER" id="PTHR30302:SF1">
    <property type="entry name" value="HYDROGENASE 2 MATURATION PROTEASE"/>
    <property type="match status" value="1"/>
</dbReference>
<dbReference type="NCBIfam" id="TIGR00142">
    <property type="entry name" value="hycI"/>
    <property type="match status" value="1"/>
</dbReference>
<dbReference type="PANTHER" id="PTHR30302">
    <property type="entry name" value="HYDROGENASE 1 MATURATION PROTEASE"/>
    <property type="match status" value="1"/>
</dbReference>
<dbReference type="SUPFAM" id="SSF53163">
    <property type="entry name" value="HybD-like"/>
    <property type="match status" value="1"/>
</dbReference>
<comment type="similarity">
    <text evidence="1">Belongs to the peptidase A31 family.</text>
</comment>
<reference evidence="5 6" key="1">
    <citation type="journal article" date="2013" name="Genome Announc.">
        <title>Draft Genome Sequence of a Highly Flagellated, Fast-Swimming Archaeon, Methanocaldococcus villosus Strain KIN24-T80 (DSM 22612).</title>
        <authorList>
            <person name="Thennarasu S."/>
            <person name="Polireddy D."/>
            <person name="Antony A."/>
            <person name="Yada M.R."/>
            <person name="Algarawi S."/>
            <person name="Sivakumar N."/>
        </authorList>
    </citation>
    <scope>NUCLEOTIDE SEQUENCE [LARGE SCALE GENOMIC DNA]</scope>
    <source>
        <strain evidence="5 6">KIN24-T80</strain>
    </source>
</reference>
<evidence type="ECO:0000256" key="4">
    <source>
        <dbReference type="ARBA" id="ARBA00022801"/>
    </source>
</evidence>
<dbReference type="PATRIC" id="fig|1069083.5.peg.330"/>
<keyword evidence="6" id="KW-1185">Reference proteome</keyword>
<evidence type="ECO:0000313" key="5">
    <source>
        <dbReference type="EMBL" id="ENN96489.1"/>
    </source>
</evidence>
<evidence type="ECO:0000256" key="2">
    <source>
        <dbReference type="ARBA" id="ARBA00022670"/>
    </source>
</evidence>
<comment type="caution">
    <text evidence="5">The sequence shown here is derived from an EMBL/GenBank/DDBJ whole genome shotgun (WGS) entry which is preliminary data.</text>
</comment>
<protein>
    <submittedName>
        <fullName evidence="5">Hydrogenase maturation protease HycI</fullName>
    </submittedName>
</protein>
<dbReference type="RefSeq" id="WP_004590094.1">
    <property type="nucleotide sequence ID" value="NZ_APMM01000013.1"/>
</dbReference>
<dbReference type="EMBL" id="APMM01000013">
    <property type="protein sequence ID" value="ENN96489.1"/>
    <property type="molecule type" value="Genomic_DNA"/>
</dbReference>